<dbReference type="AlphaFoldDB" id="A0ABC8UQ86"/>
<dbReference type="EMBL" id="CAUOFW020008547">
    <property type="protein sequence ID" value="CAK9183188.1"/>
    <property type="molecule type" value="Genomic_DNA"/>
</dbReference>
<reference evidence="1 2" key="1">
    <citation type="submission" date="2024-02" db="EMBL/GenBank/DDBJ databases">
        <authorList>
            <person name="Vignale AGUSTIN F."/>
            <person name="Sosa J E."/>
            <person name="Modenutti C."/>
        </authorList>
    </citation>
    <scope>NUCLEOTIDE SEQUENCE [LARGE SCALE GENOMIC DNA]</scope>
</reference>
<dbReference type="PANTHER" id="PTHR36030">
    <property type="entry name" value="CALMODULIN-BINDING DOMAIN-CONTAINING PROTEIN"/>
    <property type="match status" value="1"/>
</dbReference>
<sequence>MKRSVTRYFVVSSEMEAHHKLTEFTKGKLVLIPLYQTGKPSSAECRETIIPNSSSSKSYAYVNHSPEKKPPAFGHDSGGGDLFGDESVDLRAANYISVVRERFRLEMAS</sequence>
<comment type="caution">
    <text evidence="1">The sequence shown here is derived from an EMBL/GenBank/DDBJ whole genome shotgun (WGS) entry which is preliminary data.</text>
</comment>
<protein>
    <submittedName>
        <fullName evidence="1">Uncharacterized protein</fullName>
    </submittedName>
</protein>
<dbReference type="PANTHER" id="PTHR36030:SF1">
    <property type="entry name" value="CALMODULIN-BINDING DOMAIN-CONTAINING PROTEIN"/>
    <property type="match status" value="1"/>
</dbReference>
<proteinExistence type="predicted"/>
<organism evidence="1 2">
    <name type="scientific">Ilex paraguariensis</name>
    <name type="common">yerba mate</name>
    <dbReference type="NCBI Taxonomy" id="185542"/>
    <lineage>
        <taxon>Eukaryota</taxon>
        <taxon>Viridiplantae</taxon>
        <taxon>Streptophyta</taxon>
        <taxon>Embryophyta</taxon>
        <taxon>Tracheophyta</taxon>
        <taxon>Spermatophyta</taxon>
        <taxon>Magnoliopsida</taxon>
        <taxon>eudicotyledons</taxon>
        <taxon>Gunneridae</taxon>
        <taxon>Pentapetalae</taxon>
        <taxon>asterids</taxon>
        <taxon>campanulids</taxon>
        <taxon>Aquifoliales</taxon>
        <taxon>Aquifoliaceae</taxon>
        <taxon>Ilex</taxon>
    </lineage>
</organism>
<evidence type="ECO:0000313" key="2">
    <source>
        <dbReference type="Proteomes" id="UP001642360"/>
    </source>
</evidence>
<gene>
    <name evidence="1" type="ORF">ILEXP_LOCUS53439</name>
</gene>
<evidence type="ECO:0000313" key="1">
    <source>
        <dbReference type="EMBL" id="CAK9183188.1"/>
    </source>
</evidence>
<accession>A0ABC8UQ86</accession>
<name>A0ABC8UQ86_9AQUA</name>
<dbReference type="Proteomes" id="UP001642360">
    <property type="component" value="Unassembled WGS sequence"/>
</dbReference>
<keyword evidence="2" id="KW-1185">Reference proteome</keyword>